<dbReference type="Gramene" id="NC3G0197600.1">
    <property type="protein sequence ID" value="NC3G0197600.1:cds"/>
    <property type="gene ID" value="NC3G0197600"/>
</dbReference>
<protein>
    <submittedName>
        <fullName evidence="1">Uncharacterized protein</fullName>
    </submittedName>
</protein>
<dbReference type="PANTHER" id="PTHR37610:SF40">
    <property type="entry name" value="OS01G0909600 PROTEIN"/>
    <property type="match status" value="1"/>
</dbReference>
<name>A0A5K1BBH1_9MAGN</name>
<organism evidence="1">
    <name type="scientific">Nymphaea colorata</name>
    <name type="common">pocket water lily</name>
    <dbReference type="NCBI Taxonomy" id="210225"/>
    <lineage>
        <taxon>Eukaryota</taxon>
        <taxon>Viridiplantae</taxon>
        <taxon>Streptophyta</taxon>
        <taxon>Embryophyta</taxon>
        <taxon>Tracheophyta</taxon>
        <taxon>Spermatophyta</taxon>
        <taxon>Magnoliopsida</taxon>
        <taxon>Nymphaeales</taxon>
        <taxon>Nymphaeaceae</taxon>
        <taxon>Nymphaea</taxon>
    </lineage>
</organism>
<gene>
    <name evidence="1" type="ORF">NYM_LOCUS14557</name>
</gene>
<accession>A0A5K1BBH1</accession>
<dbReference type="EMBL" id="LR721781">
    <property type="protein sequence ID" value="VVW12014.1"/>
    <property type="molecule type" value="Genomic_DNA"/>
</dbReference>
<reference evidence="1" key="1">
    <citation type="submission" date="2019-09" db="EMBL/GenBank/DDBJ databases">
        <authorList>
            <person name="Zhang L."/>
        </authorList>
    </citation>
    <scope>NUCLEOTIDE SEQUENCE</scope>
</reference>
<dbReference type="AlphaFoldDB" id="A0A5K1BBH1"/>
<proteinExistence type="predicted"/>
<dbReference type="Pfam" id="PF14223">
    <property type="entry name" value="Retrotran_gag_2"/>
    <property type="match status" value="1"/>
</dbReference>
<sequence>MQVITLRLTKENYFLWSPAMTMGIAGRGRMAYIDGSNPEPARTSDVWHTWFLEDNQVKTWIVNSVSADIQPLILQKKTARDMWVVLEQMYGQKKTAIRTYQVMKTVYGIRQGNSSVAEYYGALGRA</sequence>
<evidence type="ECO:0000313" key="1">
    <source>
        <dbReference type="EMBL" id="VVW12014.1"/>
    </source>
</evidence>
<dbReference type="PANTHER" id="PTHR37610">
    <property type="entry name" value="CCHC-TYPE DOMAIN-CONTAINING PROTEIN"/>
    <property type="match status" value="1"/>
</dbReference>